<dbReference type="EMBL" id="LR134405">
    <property type="protein sequence ID" value="VEH66189.1"/>
    <property type="molecule type" value="Genomic_DNA"/>
</dbReference>
<dbReference type="InterPro" id="IPR003810">
    <property type="entry name" value="Mntp/YtaF"/>
</dbReference>
<protein>
    <submittedName>
        <fullName evidence="6">Domain of uncharacterized function DUF</fullName>
    </submittedName>
</protein>
<keyword evidence="3 5" id="KW-1133">Transmembrane helix</keyword>
<keyword evidence="1" id="KW-1003">Cell membrane</keyword>
<evidence type="ECO:0000256" key="5">
    <source>
        <dbReference type="SAM" id="Phobius"/>
    </source>
</evidence>
<sequence>MNIIQAVWIIGITTFVISFIGVKSGHFLGRKFKSKAEIFGGLVIIIMGIKILFEHDALVF</sequence>
<accession>A0A3S4XSZ4</accession>
<dbReference type="KEGG" id="rpne:NCTC8284_01351"/>
<organism evidence="6 7">
    <name type="scientific">Rodentibacter pneumotropicus</name>
    <dbReference type="NCBI Taxonomy" id="758"/>
    <lineage>
        <taxon>Bacteria</taxon>
        <taxon>Pseudomonadati</taxon>
        <taxon>Pseudomonadota</taxon>
        <taxon>Gammaproteobacteria</taxon>
        <taxon>Pasteurellales</taxon>
        <taxon>Pasteurellaceae</taxon>
        <taxon>Rodentibacter</taxon>
    </lineage>
</organism>
<dbReference type="Pfam" id="PF02659">
    <property type="entry name" value="Mntp"/>
    <property type="match status" value="1"/>
</dbReference>
<dbReference type="Proteomes" id="UP000278733">
    <property type="component" value="Chromosome"/>
</dbReference>
<name>A0A3S4XSZ4_9PAST</name>
<keyword evidence="4 5" id="KW-0472">Membrane</keyword>
<keyword evidence="2 5" id="KW-0812">Transmembrane</keyword>
<evidence type="ECO:0000256" key="2">
    <source>
        <dbReference type="ARBA" id="ARBA00022692"/>
    </source>
</evidence>
<evidence type="ECO:0000256" key="1">
    <source>
        <dbReference type="ARBA" id="ARBA00022475"/>
    </source>
</evidence>
<reference evidence="6 7" key="1">
    <citation type="submission" date="2018-12" db="EMBL/GenBank/DDBJ databases">
        <authorList>
            <consortium name="Pathogen Informatics"/>
        </authorList>
    </citation>
    <scope>NUCLEOTIDE SEQUENCE [LARGE SCALE GENOMIC DNA]</scope>
    <source>
        <strain evidence="6 7">NCTC8284</strain>
    </source>
</reference>
<evidence type="ECO:0000256" key="4">
    <source>
        <dbReference type="ARBA" id="ARBA00023136"/>
    </source>
</evidence>
<evidence type="ECO:0000256" key="3">
    <source>
        <dbReference type="ARBA" id="ARBA00022989"/>
    </source>
</evidence>
<evidence type="ECO:0000313" key="7">
    <source>
        <dbReference type="Proteomes" id="UP000278733"/>
    </source>
</evidence>
<proteinExistence type="predicted"/>
<evidence type="ECO:0000313" key="6">
    <source>
        <dbReference type="EMBL" id="VEH66189.1"/>
    </source>
</evidence>
<feature type="transmembrane region" description="Helical" evidence="5">
    <location>
        <begin position="6"/>
        <end position="24"/>
    </location>
</feature>
<feature type="transmembrane region" description="Helical" evidence="5">
    <location>
        <begin position="36"/>
        <end position="53"/>
    </location>
</feature>
<dbReference type="AlphaFoldDB" id="A0A3S4XSZ4"/>
<gene>
    <name evidence="6" type="primary">yebN_2</name>
    <name evidence="6" type="ORF">NCTC8284_01351</name>
</gene>